<evidence type="ECO:0000313" key="2">
    <source>
        <dbReference type="EMBL" id="KAF0709025.1"/>
    </source>
</evidence>
<evidence type="ECO:0000259" key="1">
    <source>
        <dbReference type="Pfam" id="PF21788"/>
    </source>
</evidence>
<dbReference type="InterPro" id="IPR048366">
    <property type="entry name" value="TNP-like_GBD"/>
</dbReference>
<dbReference type="AlphaFoldDB" id="A0A6G0VUG9"/>
<protein>
    <submittedName>
        <fullName evidence="2">Protein ANTAGONIST OF LIKE HETEROCHROMATIN PROTEIN 1-like</fullName>
    </submittedName>
</protein>
<reference evidence="2 3" key="1">
    <citation type="submission" date="2019-08" db="EMBL/GenBank/DDBJ databases">
        <title>Whole genome of Aphis craccivora.</title>
        <authorList>
            <person name="Voronova N.V."/>
            <person name="Shulinski R.S."/>
            <person name="Bandarenka Y.V."/>
            <person name="Zhorov D.G."/>
            <person name="Warner D."/>
        </authorList>
    </citation>
    <scope>NUCLEOTIDE SEQUENCE [LARGE SCALE GENOMIC DNA]</scope>
    <source>
        <strain evidence="2">180601</strain>
        <tissue evidence="2">Whole Body</tissue>
    </source>
</reference>
<evidence type="ECO:0000313" key="3">
    <source>
        <dbReference type="Proteomes" id="UP000478052"/>
    </source>
</evidence>
<dbReference type="OrthoDB" id="6629383at2759"/>
<feature type="domain" description="Transposable element P transposase-like GTP-binding insertion" evidence="1">
    <location>
        <begin position="9"/>
        <end position="51"/>
    </location>
</feature>
<gene>
    <name evidence="2" type="ORF">FWK35_00029548</name>
</gene>
<organism evidence="2 3">
    <name type="scientific">Aphis craccivora</name>
    <name type="common">Cowpea aphid</name>
    <dbReference type="NCBI Taxonomy" id="307492"/>
    <lineage>
        <taxon>Eukaryota</taxon>
        <taxon>Metazoa</taxon>
        <taxon>Ecdysozoa</taxon>
        <taxon>Arthropoda</taxon>
        <taxon>Hexapoda</taxon>
        <taxon>Insecta</taxon>
        <taxon>Pterygota</taxon>
        <taxon>Neoptera</taxon>
        <taxon>Paraneoptera</taxon>
        <taxon>Hemiptera</taxon>
        <taxon>Sternorrhyncha</taxon>
        <taxon>Aphidomorpha</taxon>
        <taxon>Aphidoidea</taxon>
        <taxon>Aphididae</taxon>
        <taxon>Aphidini</taxon>
        <taxon>Aphis</taxon>
        <taxon>Aphis</taxon>
    </lineage>
</organism>
<keyword evidence="3" id="KW-1185">Reference proteome</keyword>
<name>A0A6G0VUG9_APHCR</name>
<feature type="non-terminal residue" evidence="2">
    <location>
        <position position="145"/>
    </location>
</feature>
<comment type="caution">
    <text evidence="2">The sequence shown here is derived from an EMBL/GenBank/DDBJ whole genome shotgun (WGS) entry which is preliminary data.</text>
</comment>
<dbReference type="EMBL" id="VUJU01012021">
    <property type="protein sequence ID" value="KAF0709025.1"/>
    <property type="molecule type" value="Genomic_DNA"/>
</dbReference>
<dbReference type="Proteomes" id="UP000478052">
    <property type="component" value="Unassembled WGS sequence"/>
</dbReference>
<sequence>MVKLVRNTLADKQKKKEGLKAATKLTKKHIYFFNEKINVRLATQVLSSSVKEINEEETILEHAIKMYNTKKIHNLFLTRKIEGFYNILIEKHLFKDEQKFREFFRLSYDQFNYVLNIIEDDIKTNPSNRVRQPITPAEKLSITLR</sequence>
<proteinExistence type="predicted"/>
<dbReference type="Pfam" id="PF21788">
    <property type="entry name" value="TNP-like_GBD"/>
    <property type="match status" value="1"/>
</dbReference>
<accession>A0A6G0VUG9</accession>